<dbReference type="SMART" id="SM00457">
    <property type="entry name" value="MACPF"/>
    <property type="match status" value="2"/>
</dbReference>
<evidence type="ECO:0000313" key="10">
    <source>
        <dbReference type="EMBL" id="KAK7497496.1"/>
    </source>
</evidence>
<sequence length="1018" mass="114670">MAVSSRHLVLSALLLALSATGTTARLCSDTVPGLDRQTRGVDVSKLDLMPLEVMHAEDGFRGRVVDYTCDEGKTKTVDGRDVQQDSVVSAEERKESSQHGCLILQSPDGPQAQQHPYTGSKRTGLTICFIFIFVLRQINGLPSRYEDNKAAYEKFIADFGTHYIARGKWGGVMMMYMETSSEYSEKKSEEEVGVEASATFYSTLTVKGGTTTSNTNVDTQFTSSTTKHIRYFGGNWNLMKTDGLSAWQPTISANPWLYSTELKRISDLIRDPLRKEAMEKAVMNYLMMTYLNVECKRVLRTLPSEMQSRYEVTKLMSDIDKLIASRPMTQYNVEVLGRRALSTVITGWGGTYKTQYEDRQYRFKCSYLPDALPLANCKMSGWTAAIDAKIDFSCHANGALKGVYSEHDQGAEDRRFKFTCCDILGATRPPTCKWQADNTYVNGWNQNVDFDIQAGREYFAGALSYHSDWYEEAWDRWTDNQSSTGKASPTEKEGQVKTARALQGKPIQQRKRDRPEPEFYQPKMAKSPSPAGYSSVASSYPYLVLSALLLVLWATGAMAVPCSNIVPGLMRQARGVDVSRLDLIPLEILYAQDGFKDRVIDYTCDQEKNRTIGGVMLKKQRRVESMAASFSSRRVDLQLSDILHLGAIAQAQVNKLPPTYEDNIAGYERFVQDFGTHYISVGKWGGIMMMYLETNSSYSEKKTEQEVSAQAEATFNSVLTVKGGTSISNTEIDSEFTSSTRRHVSFFGGDWNLMDITGLQAWQPSISANPWLYSTQLKLISDLIRDPSRKAAMEKAVMDYLMKTYLTVECKRMLGTLPSEMQSRPEVTKVMTDINYLVARRPMSQSSVDAVGKRTLDTYTKLFLEYDNQHSVYQWGNKYDGVGNFNCPAGKVITGWGGTYSEHYEDRRYRFKCSYLPDAMPLANCQQSGWTAEINAKIDFSCHANGALKGVYSEHDQGAEDRRFKFTCCDIIGAKKPPTCEWQADDTYVNRWNQNVDFDIQAGVEYFAGALGYHSDWY</sequence>
<dbReference type="Pfam" id="PF01823">
    <property type="entry name" value="MACPF"/>
    <property type="match status" value="2"/>
</dbReference>
<evidence type="ECO:0000256" key="4">
    <source>
        <dbReference type="ARBA" id="ARBA00022525"/>
    </source>
</evidence>
<comment type="caution">
    <text evidence="10">The sequence shown here is derived from an EMBL/GenBank/DDBJ whole genome shotgun (WGS) entry which is preliminary data.</text>
</comment>
<dbReference type="PANTHER" id="PTHR15040:SF1">
    <property type="entry name" value="DERMATOPONTIN-LIKE ISOFORM X1"/>
    <property type="match status" value="1"/>
</dbReference>
<evidence type="ECO:0000256" key="5">
    <source>
        <dbReference type="ARBA" id="ARBA00023136"/>
    </source>
</evidence>
<dbReference type="PANTHER" id="PTHR15040">
    <property type="entry name" value="DERMATOPONTIN-RELATED"/>
    <property type="match status" value="1"/>
</dbReference>
<gene>
    <name evidence="10" type="ORF">BaRGS_00011338</name>
</gene>
<evidence type="ECO:0000256" key="1">
    <source>
        <dbReference type="ARBA" id="ARBA00004370"/>
    </source>
</evidence>
<dbReference type="GO" id="GO:0005576">
    <property type="term" value="C:extracellular region"/>
    <property type="evidence" value="ECO:0007669"/>
    <property type="project" value="UniProtKB-SubCell"/>
</dbReference>
<dbReference type="Pfam" id="PF14704">
    <property type="entry name" value="DERM"/>
    <property type="match status" value="2"/>
</dbReference>
<evidence type="ECO:0000313" key="11">
    <source>
        <dbReference type="Proteomes" id="UP001519460"/>
    </source>
</evidence>
<dbReference type="Proteomes" id="UP001519460">
    <property type="component" value="Unassembled WGS sequence"/>
</dbReference>
<evidence type="ECO:0000259" key="9">
    <source>
        <dbReference type="PROSITE" id="PS51412"/>
    </source>
</evidence>
<keyword evidence="11" id="KW-1185">Reference proteome</keyword>
<feature type="chain" id="PRO_5044845529" description="MACPF domain-containing protein" evidence="8">
    <location>
        <begin position="25"/>
        <end position="1018"/>
    </location>
</feature>
<dbReference type="InterPro" id="IPR026645">
    <property type="entry name" value="Dermatopontin"/>
</dbReference>
<dbReference type="InterPro" id="IPR020863">
    <property type="entry name" value="MACPF_CS"/>
</dbReference>
<keyword evidence="6" id="KW-1015">Disulfide bond</keyword>
<organism evidence="10 11">
    <name type="scientific">Batillaria attramentaria</name>
    <dbReference type="NCBI Taxonomy" id="370345"/>
    <lineage>
        <taxon>Eukaryota</taxon>
        <taxon>Metazoa</taxon>
        <taxon>Spiralia</taxon>
        <taxon>Lophotrochozoa</taxon>
        <taxon>Mollusca</taxon>
        <taxon>Gastropoda</taxon>
        <taxon>Caenogastropoda</taxon>
        <taxon>Sorbeoconcha</taxon>
        <taxon>Cerithioidea</taxon>
        <taxon>Batillariidae</taxon>
        <taxon>Batillaria</taxon>
    </lineage>
</organism>
<dbReference type="PROSITE" id="PS51412">
    <property type="entry name" value="MACPF_2"/>
    <property type="match status" value="2"/>
</dbReference>
<comment type="similarity">
    <text evidence="3">Belongs to the dermatopontin family.</text>
</comment>
<dbReference type="InterPro" id="IPR020864">
    <property type="entry name" value="MACPF"/>
</dbReference>
<feature type="non-terminal residue" evidence="10">
    <location>
        <position position="1018"/>
    </location>
</feature>
<dbReference type="GO" id="GO:0016020">
    <property type="term" value="C:membrane"/>
    <property type="evidence" value="ECO:0007669"/>
    <property type="project" value="UniProtKB-SubCell"/>
</dbReference>
<keyword evidence="4" id="KW-0964">Secreted</keyword>
<evidence type="ECO:0000256" key="6">
    <source>
        <dbReference type="ARBA" id="ARBA00023157"/>
    </source>
</evidence>
<feature type="signal peptide" evidence="8">
    <location>
        <begin position="1"/>
        <end position="24"/>
    </location>
</feature>
<dbReference type="PROSITE" id="PS00279">
    <property type="entry name" value="MACPF_1"/>
    <property type="match status" value="2"/>
</dbReference>
<protein>
    <recommendedName>
        <fullName evidence="9">MACPF domain-containing protein</fullName>
    </recommendedName>
</protein>
<comment type="subcellular location">
    <subcellularLocation>
        <location evidence="1">Membrane</location>
    </subcellularLocation>
    <subcellularLocation>
        <location evidence="2">Secreted</location>
    </subcellularLocation>
</comment>
<evidence type="ECO:0000256" key="8">
    <source>
        <dbReference type="SAM" id="SignalP"/>
    </source>
</evidence>
<evidence type="ECO:0000256" key="3">
    <source>
        <dbReference type="ARBA" id="ARBA00008712"/>
    </source>
</evidence>
<evidence type="ECO:0000256" key="7">
    <source>
        <dbReference type="SAM" id="MobiDB-lite"/>
    </source>
</evidence>
<accession>A0ABD0LDT0</accession>
<feature type="region of interest" description="Disordered" evidence="7">
    <location>
        <begin position="480"/>
        <end position="531"/>
    </location>
</feature>
<keyword evidence="8" id="KW-0732">Signal</keyword>
<dbReference type="EMBL" id="JACVVK020000058">
    <property type="protein sequence ID" value="KAK7497496.1"/>
    <property type="molecule type" value="Genomic_DNA"/>
</dbReference>
<proteinExistence type="inferred from homology"/>
<evidence type="ECO:0000256" key="2">
    <source>
        <dbReference type="ARBA" id="ARBA00004613"/>
    </source>
</evidence>
<dbReference type="AlphaFoldDB" id="A0ABD0LDT0"/>
<keyword evidence="5" id="KW-0472">Membrane</keyword>
<reference evidence="10 11" key="1">
    <citation type="journal article" date="2023" name="Sci. Data">
        <title>Genome assembly of the Korean intertidal mud-creeper Batillaria attramentaria.</title>
        <authorList>
            <person name="Patra A.K."/>
            <person name="Ho P.T."/>
            <person name="Jun S."/>
            <person name="Lee S.J."/>
            <person name="Kim Y."/>
            <person name="Won Y.J."/>
        </authorList>
    </citation>
    <scope>NUCLEOTIDE SEQUENCE [LARGE SCALE GENOMIC DNA]</scope>
    <source>
        <strain evidence="10">Wonlab-2016</strain>
    </source>
</reference>
<name>A0ABD0LDT0_9CAEN</name>
<feature type="domain" description="MACPF" evidence="9">
    <location>
        <begin position="486"/>
        <end position="815"/>
    </location>
</feature>
<feature type="domain" description="MACPF" evidence="9">
    <location>
        <begin position="1"/>
        <end position="300"/>
    </location>
</feature>